<evidence type="ECO:0000256" key="5">
    <source>
        <dbReference type="ARBA" id="ARBA00023237"/>
    </source>
</evidence>
<comment type="caution">
    <text evidence="9">The sequence shown here is derived from an EMBL/GenBank/DDBJ whole genome shotgun (WGS) entry which is preliminary data.</text>
</comment>
<evidence type="ECO:0000256" key="1">
    <source>
        <dbReference type="ARBA" id="ARBA00004442"/>
    </source>
</evidence>
<dbReference type="PROSITE" id="PS51257">
    <property type="entry name" value="PROKAR_LIPOPROTEIN"/>
    <property type="match status" value="1"/>
</dbReference>
<keyword evidence="4" id="KW-0472">Membrane</keyword>
<feature type="signal peptide" evidence="6">
    <location>
        <begin position="1"/>
        <end position="23"/>
    </location>
</feature>
<comment type="similarity">
    <text evidence="2">Belongs to the SusD family.</text>
</comment>
<dbReference type="AlphaFoldDB" id="A0A4V2EZN7"/>
<reference evidence="9 10" key="1">
    <citation type="submission" date="2019-02" db="EMBL/GenBank/DDBJ databases">
        <title>Genomic Encyclopedia of Type Strains, Phase IV (KMG-IV): sequencing the most valuable type-strain genomes for metagenomic binning, comparative biology and taxonomic classification.</title>
        <authorList>
            <person name="Goeker M."/>
        </authorList>
    </citation>
    <scope>NUCLEOTIDE SEQUENCE [LARGE SCALE GENOMIC DNA]</scope>
    <source>
        <strain evidence="9 10">DSM 18116</strain>
    </source>
</reference>
<evidence type="ECO:0000256" key="2">
    <source>
        <dbReference type="ARBA" id="ARBA00006275"/>
    </source>
</evidence>
<evidence type="ECO:0000259" key="7">
    <source>
        <dbReference type="Pfam" id="PF07980"/>
    </source>
</evidence>
<dbReference type="Gene3D" id="1.25.40.390">
    <property type="match status" value="1"/>
</dbReference>
<keyword evidence="5" id="KW-0998">Cell outer membrane</keyword>
<protein>
    <submittedName>
        <fullName evidence="9">Putative outer membrane starch-binding protein</fullName>
    </submittedName>
</protein>
<dbReference type="OrthoDB" id="618454at2"/>
<evidence type="ECO:0000313" key="10">
    <source>
        <dbReference type="Proteomes" id="UP000293874"/>
    </source>
</evidence>
<name>A0A4V2EZN7_9BACT</name>
<dbReference type="GO" id="GO:0009279">
    <property type="term" value="C:cell outer membrane"/>
    <property type="evidence" value="ECO:0007669"/>
    <property type="project" value="UniProtKB-SubCell"/>
</dbReference>
<dbReference type="EMBL" id="SGXA01000004">
    <property type="protein sequence ID" value="RZS67130.1"/>
    <property type="molecule type" value="Genomic_DNA"/>
</dbReference>
<comment type="subcellular location">
    <subcellularLocation>
        <location evidence="1">Cell outer membrane</location>
    </subcellularLocation>
</comment>
<dbReference type="InterPro" id="IPR033985">
    <property type="entry name" value="SusD-like_N"/>
</dbReference>
<evidence type="ECO:0000256" key="6">
    <source>
        <dbReference type="SAM" id="SignalP"/>
    </source>
</evidence>
<accession>A0A4V2EZN7</accession>
<evidence type="ECO:0000259" key="8">
    <source>
        <dbReference type="Pfam" id="PF14322"/>
    </source>
</evidence>
<keyword evidence="3 6" id="KW-0732">Signal</keyword>
<feature type="chain" id="PRO_5020561815" evidence="6">
    <location>
        <begin position="24"/>
        <end position="529"/>
    </location>
</feature>
<keyword evidence="10" id="KW-1185">Reference proteome</keyword>
<dbReference type="CDD" id="cd08977">
    <property type="entry name" value="SusD"/>
    <property type="match status" value="1"/>
</dbReference>
<dbReference type="Pfam" id="PF07980">
    <property type="entry name" value="SusD_RagB"/>
    <property type="match status" value="1"/>
</dbReference>
<dbReference type="InterPro" id="IPR012944">
    <property type="entry name" value="SusD_RagB_dom"/>
</dbReference>
<dbReference type="Proteomes" id="UP000293874">
    <property type="component" value="Unassembled WGS sequence"/>
</dbReference>
<organism evidence="9 10">
    <name type="scientific">Pseudobacter ginsenosidimutans</name>
    <dbReference type="NCBI Taxonomy" id="661488"/>
    <lineage>
        <taxon>Bacteria</taxon>
        <taxon>Pseudomonadati</taxon>
        <taxon>Bacteroidota</taxon>
        <taxon>Chitinophagia</taxon>
        <taxon>Chitinophagales</taxon>
        <taxon>Chitinophagaceae</taxon>
        <taxon>Pseudobacter</taxon>
    </lineage>
</organism>
<gene>
    <name evidence="9" type="ORF">EV199_5515</name>
</gene>
<dbReference type="SUPFAM" id="SSF48452">
    <property type="entry name" value="TPR-like"/>
    <property type="match status" value="1"/>
</dbReference>
<dbReference type="Pfam" id="PF14322">
    <property type="entry name" value="SusD-like_3"/>
    <property type="match status" value="1"/>
</dbReference>
<feature type="domain" description="SusD-like N-terminal" evidence="8">
    <location>
        <begin position="88"/>
        <end position="227"/>
    </location>
</feature>
<evidence type="ECO:0000256" key="4">
    <source>
        <dbReference type="ARBA" id="ARBA00023136"/>
    </source>
</evidence>
<evidence type="ECO:0000313" key="9">
    <source>
        <dbReference type="EMBL" id="RZS67130.1"/>
    </source>
</evidence>
<feature type="domain" description="RagB/SusD" evidence="7">
    <location>
        <begin position="363"/>
        <end position="529"/>
    </location>
</feature>
<dbReference type="InterPro" id="IPR011990">
    <property type="entry name" value="TPR-like_helical_dom_sf"/>
</dbReference>
<evidence type="ECO:0000256" key="3">
    <source>
        <dbReference type="ARBA" id="ARBA00022729"/>
    </source>
</evidence>
<sequence length="529" mass="59137">MKKIQLYTLLLVLILSGCTKTFLEVEDVTSVTEQNYYKTPEDAYKALVGCYDGLQQVWKDGIALPVAAEVMADNTFGGTGNSDGFGYQMMDEFDKLRSPADQNLFNPNWINYYHALYRCNMLLSKMDQIDWANSESLRPVYESEARFLRAYLYFDMTRLWGSVPLITVPTNENVPQASPDDIYKQIAEDLEFAAQNLPATKYTSQSPATYGRVTKWAAEALIGRVFLFYTGYYGKTDLAGVVTKAEATTWLVDVINNGGFGLVSNFADLWPAASVTTYAGEDNKETVFAIKYTFTSDYDGNTDGNHWLVMYGLRDQFSTPYGNGWGGGTVNPKLWNAYQATDTRREASIISIVDEEIDFKMKGNQREYTGYYVKKYTPTCDEDGNSIAVNKGGANFMVGQFQDYVSIRYADVLLMAAELGAASAQDYFDDVRRRAFKNAFSSIPASLENIQKERRLEFALEGHRFYDLLRQGVATAANTIAEVSTVQNGGVSTTKTITAAKINETKGLVQIPYTQITLSNGVLKQNNGW</sequence>
<dbReference type="RefSeq" id="WP_130544003.1">
    <property type="nucleotide sequence ID" value="NZ_CP042431.1"/>
</dbReference>
<proteinExistence type="inferred from homology"/>